<dbReference type="SUPFAM" id="SSF140683">
    <property type="entry name" value="SP0561-like"/>
    <property type="match status" value="1"/>
</dbReference>
<evidence type="ECO:0008006" key="3">
    <source>
        <dbReference type="Google" id="ProtNLM"/>
    </source>
</evidence>
<dbReference type="OrthoDB" id="15017at2"/>
<proteinExistence type="predicted"/>
<organism evidence="1 2">
    <name type="scientific">Caloramator quimbayensis</name>
    <dbReference type="NCBI Taxonomy" id="1147123"/>
    <lineage>
        <taxon>Bacteria</taxon>
        <taxon>Bacillati</taxon>
        <taxon>Bacillota</taxon>
        <taxon>Clostridia</taxon>
        <taxon>Eubacteriales</taxon>
        <taxon>Clostridiaceae</taxon>
        <taxon>Caloramator</taxon>
    </lineage>
</organism>
<evidence type="ECO:0000313" key="2">
    <source>
        <dbReference type="Proteomes" id="UP000190105"/>
    </source>
</evidence>
<protein>
    <recommendedName>
        <fullName evidence="3">DUF1858 domain-containing protein</fullName>
    </recommendedName>
</protein>
<name>A0A1T4WF78_9CLOT</name>
<gene>
    <name evidence="1" type="ORF">SAMN05443428_10145</name>
</gene>
<dbReference type="EMBL" id="FUYH01000001">
    <property type="protein sequence ID" value="SKA75565.1"/>
    <property type="molecule type" value="Genomic_DNA"/>
</dbReference>
<dbReference type="RefSeq" id="WP_078695090.1">
    <property type="nucleotide sequence ID" value="NZ_FUYH01000001.1"/>
</dbReference>
<dbReference type="Proteomes" id="UP000190105">
    <property type="component" value="Unassembled WGS sequence"/>
</dbReference>
<keyword evidence="2" id="KW-1185">Reference proteome</keyword>
<reference evidence="2" key="1">
    <citation type="submission" date="2017-02" db="EMBL/GenBank/DDBJ databases">
        <authorList>
            <person name="Varghese N."/>
            <person name="Submissions S."/>
        </authorList>
    </citation>
    <scope>NUCLEOTIDE SEQUENCE [LARGE SCALE GENOMIC DNA]</scope>
    <source>
        <strain evidence="2">USBA 833</strain>
    </source>
</reference>
<evidence type="ECO:0000313" key="1">
    <source>
        <dbReference type="EMBL" id="SKA75565.1"/>
    </source>
</evidence>
<dbReference type="AlphaFoldDB" id="A0A1T4WF78"/>
<accession>A0A1T4WF78</accession>
<dbReference type="STRING" id="1147123.SAMN05443428_10145"/>
<sequence>MITQDMIVLDIVEKYPKTEKIFKEYDVLIGKCLLCNHLFDSIENISKLYKINIDEMIYKLNSSIN</sequence>
<dbReference type="InterPro" id="IPR038062">
    <property type="entry name" value="ScdA-like_N_sf"/>
</dbReference>
<dbReference type="Gene3D" id="1.10.3910.10">
    <property type="entry name" value="SP0561-like"/>
    <property type="match status" value="1"/>
</dbReference>